<evidence type="ECO:0000256" key="7">
    <source>
        <dbReference type="HAMAP-Rule" id="MF_00621"/>
    </source>
</evidence>
<feature type="domain" description="Global transcriptional regulator CodY C-terminal" evidence="9">
    <location>
        <begin position="200"/>
        <end position="253"/>
    </location>
</feature>
<dbReference type="Gene3D" id="3.30.450.40">
    <property type="match status" value="1"/>
</dbReference>
<keyword evidence="2 7" id="KW-0678">Repressor</keyword>
<dbReference type="RefSeq" id="WP_066130198.1">
    <property type="nucleotide sequence ID" value="NZ_KQ959881.1"/>
</dbReference>
<keyword evidence="1 7" id="KW-0963">Cytoplasm</keyword>
<evidence type="ECO:0000313" key="10">
    <source>
        <dbReference type="EMBL" id="KXB57844.1"/>
    </source>
</evidence>
<dbReference type="NCBIfam" id="TIGR02787">
    <property type="entry name" value="codY_Gpos"/>
    <property type="match status" value="1"/>
</dbReference>
<evidence type="ECO:0000256" key="5">
    <source>
        <dbReference type="ARBA" id="ARBA00023163"/>
    </source>
</evidence>
<dbReference type="EMBL" id="LSDB01000031">
    <property type="protein sequence ID" value="KXB57844.1"/>
    <property type="molecule type" value="Genomic_DNA"/>
</dbReference>
<evidence type="ECO:0000256" key="6">
    <source>
        <dbReference type="ARBA" id="ARBA00034538"/>
    </source>
</evidence>
<gene>
    <name evidence="7" type="primary">codY</name>
    <name evidence="10" type="ORF">HMPREF1871_00759</name>
</gene>
<comment type="caution">
    <text evidence="10">The sequence shown here is derived from an EMBL/GenBank/DDBJ whole genome shotgun (WGS) entry which is preliminary data.</text>
</comment>
<dbReference type="PIRSF" id="PIRSF011572">
    <property type="entry name" value="GTP_sensing_CodY"/>
    <property type="match status" value="1"/>
</dbReference>
<protein>
    <recommendedName>
        <fullName evidence="6 7">Global transcriptional regulator CodY</fullName>
    </recommendedName>
</protein>
<accession>A0ABR5TLL4</accession>
<sequence length="261" mass="29347">MAGLLQKTRKISAILQEGRHSKADFETMAMRLSAILDSVVFILDNEGNILGYDSSIDYSNERLDDMIKTGRVTNNYISAALKVYSTKVDIPFRHELSIFPIEEEERFDGKSFTVLLPVRGAGERLGTLVIGKLDESFNDDDLVLAEYASTVVGIEILHEKQDREKNIMRDRDLVVMAINSLSYSEKEAIEHIFRELNGTEGLLIASKIADRVGITRSVIVNALRKLESAGIIESRSLGMKGTFIKVQKEYFLEYIFSGDQI</sequence>
<dbReference type="Pfam" id="PF08222">
    <property type="entry name" value="HTH_CodY"/>
    <property type="match status" value="1"/>
</dbReference>
<feature type="domain" description="Global transcriptional regulator CodY N-terminal" evidence="8">
    <location>
        <begin position="4"/>
        <end position="180"/>
    </location>
</feature>
<evidence type="ECO:0000256" key="1">
    <source>
        <dbReference type="ARBA" id="ARBA00022490"/>
    </source>
</evidence>
<dbReference type="SUPFAM" id="SSF46785">
    <property type="entry name" value="Winged helix' DNA-binding domain"/>
    <property type="match status" value="1"/>
</dbReference>
<dbReference type="Gene3D" id="1.10.10.10">
    <property type="entry name" value="Winged helix-like DNA-binding domain superfamily/Winged helix DNA-binding domain"/>
    <property type="match status" value="1"/>
</dbReference>
<evidence type="ECO:0000259" key="8">
    <source>
        <dbReference type="Pfam" id="PF06018"/>
    </source>
</evidence>
<name>A0ABR5TLL4_9BACL</name>
<dbReference type="NCBIfam" id="NF003170">
    <property type="entry name" value="PRK04158.1"/>
    <property type="match status" value="1"/>
</dbReference>
<dbReference type="InterPro" id="IPR013198">
    <property type="entry name" value="GTP_trans_reg_CodY_C"/>
</dbReference>
<dbReference type="PANTHER" id="PTHR40062:SF1">
    <property type="entry name" value="GLOBAL TRANSCRIPTIONAL REGULATOR CODY"/>
    <property type="match status" value="1"/>
</dbReference>
<dbReference type="HAMAP" id="MF_00621">
    <property type="entry name" value="HTH_type_CodY"/>
    <property type="match status" value="1"/>
</dbReference>
<proteinExistence type="inferred from homology"/>
<comment type="function">
    <text evidence="7">DNA-binding global transcriptional regulator which is involved in the adaptive response to starvation and acts by directly or indirectly controlling the expression of numerous genes in response to nutrient availability. During rapid exponential growth, CodY is highly active and represses genes whose products allow adaptation to nutrient depletion.</text>
</comment>
<evidence type="ECO:0000256" key="2">
    <source>
        <dbReference type="ARBA" id="ARBA00022491"/>
    </source>
</evidence>
<dbReference type="InterPro" id="IPR036388">
    <property type="entry name" value="WH-like_DNA-bd_sf"/>
</dbReference>
<keyword evidence="4 7" id="KW-0238">DNA-binding</keyword>
<keyword evidence="5 7" id="KW-0804">Transcription</keyword>
<dbReference type="InterPro" id="IPR010312">
    <property type="entry name" value="Transc_reg_CodY_N"/>
</dbReference>
<comment type="similarity">
    <text evidence="7">Belongs to the CodY family.</text>
</comment>
<dbReference type="InterPro" id="IPR036390">
    <property type="entry name" value="WH_DNA-bd_sf"/>
</dbReference>
<keyword evidence="11" id="KW-1185">Reference proteome</keyword>
<evidence type="ECO:0000256" key="4">
    <source>
        <dbReference type="ARBA" id="ARBA00023125"/>
    </source>
</evidence>
<dbReference type="InterPro" id="IPR029016">
    <property type="entry name" value="GAF-like_dom_sf"/>
</dbReference>
<comment type="subcellular location">
    <subcellularLocation>
        <location evidence="7">Cytoplasm</location>
    </subcellularLocation>
</comment>
<dbReference type="Pfam" id="PF06018">
    <property type="entry name" value="CodY"/>
    <property type="match status" value="1"/>
</dbReference>
<reference evidence="10 11" key="1">
    <citation type="submission" date="2016-01" db="EMBL/GenBank/DDBJ databases">
        <authorList>
            <person name="Mitreva M."/>
            <person name="Pepin K.H."/>
            <person name="Mihindukulasuriya K.A."/>
            <person name="Fulton R."/>
            <person name="Fronick C."/>
            <person name="O'Laughlin M."/>
            <person name="Miner T."/>
            <person name="Herter B."/>
            <person name="Rosa B.A."/>
            <person name="Cordes M."/>
            <person name="Tomlinson C."/>
            <person name="Wollam A."/>
            <person name="Palsikar V.B."/>
            <person name="Mardis E.R."/>
            <person name="Wilson R.K."/>
        </authorList>
    </citation>
    <scope>NUCLEOTIDE SEQUENCE [LARGE SCALE GENOMIC DNA]</scope>
    <source>
        <strain evidence="10 11">KA00071</strain>
    </source>
</reference>
<dbReference type="Proteomes" id="UP000070467">
    <property type="component" value="Unassembled WGS sequence"/>
</dbReference>
<dbReference type="InterPro" id="IPR014154">
    <property type="entry name" value="CodY"/>
</dbReference>
<keyword evidence="3 7" id="KW-0805">Transcription regulation</keyword>
<organism evidence="10 11">
    <name type="scientific">Gemelliphila asaccharolytica</name>
    <dbReference type="NCBI Taxonomy" id="502393"/>
    <lineage>
        <taxon>Bacteria</taxon>
        <taxon>Bacillati</taxon>
        <taxon>Bacillota</taxon>
        <taxon>Bacilli</taxon>
        <taxon>Bacillales</taxon>
        <taxon>Gemellaceae</taxon>
        <taxon>Gemelliphila</taxon>
    </lineage>
</organism>
<evidence type="ECO:0000259" key="9">
    <source>
        <dbReference type="Pfam" id="PF08222"/>
    </source>
</evidence>
<feature type="region of interest" description="GAF domain" evidence="7">
    <location>
        <begin position="1"/>
        <end position="157"/>
    </location>
</feature>
<evidence type="ECO:0000256" key="3">
    <source>
        <dbReference type="ARBA" id="ARBA00023015"/>
    </source>
</evidence>
<evidence type="ECO:0000313" key="11">
    <source>
        <dbReference type="Proteomes" id="UP000070467"/>
    </source>
</evidence>
<dbReference type="PANTHER" id="PTHR40062">
    <property type="entry name" value="GTP-SENSING TRANSCRIPTIONAL PLEIOTROPIC REPRESSOR CODY"/>
    <property type="match status" value="1"/>
</dbReference>
<feature type="DNA-binding region" description="H-T-H motif" evidence="7">
    <location>
        <begin position="205"/>
        <end position="224"/>
    </location>
</feature>